<reference evidence="9 10" key="1">
    <citation type="submission" date="2024-08" db="EMBL/GenBank/DDBJ databases">
        <title>Two novel Cytobacillus novel species.</title>
        <authorList>
            <person name="Liu G."/>
        </authorList>
    </citation>
    <scope>NUCLEOTIDE SEQUENCE [LARGE SCALE GENOMIC DNA]</scope>
    <source>
        <strain evidence="9 10">FJAT-54145</strain>
    </source>
</reference>
<comment type="caution">
    <text evidence="9">The sequence shown here is derived from an EMBL/GenBank/DDBJ whole genome shotgun (WGS) entry which is preliminary data.</text>
</comment>
<evidence type="ECO:0000313" key="10">
    <source>
        <dbReference type="Proteomes" id="UP001601059"/>
    </source>
</evidence>
<dbReference type="Gene3D" id="1.20.1740.10">
    <property type="entry name" value="Amino acid/polyamine transporter I"/>
    <property type="match status" value="1"/>
</dbReference>
<evidence type="ECO:0000256" key="4">
    <source>
        <dbReference type="ARBA" id="ARBA00022544"/>
    </source>
</evidence>
<dbReference type="RefSeq" id="WP_389362894.1">
    <property type="nucleotide sequence ID" value="NZ_JBIACK010000011.1"/>
</dbReference>
<protein>
    <submittedName>
        <fullName evidence="9">Endospore germination permease</fullName>
    </submittedName>
</protein>
<evidence type="ECO:0000256" key="2">
    <source>
        <dbReference type="ARBA" id="ARBA00007998"/>
    </source>
</evidence>
<organism evidence="9 10">
    <name type="scientific">Cytobacillus spartinae</name>
    <dbReference type="NCBI Taxonomy" id="3299023"/>
    <lineage>
        <taxon>Bacteria</taxon>
        <taxon>Bacillati</taxon>
        <taxon>Bacillota</taxon>
        <taxon>Bacilli</taxon>
        <taxon>Bacillales</taxon>
        <taxon>Bacillaceae</taxon>
        <taxon>Cytobacillus</taxon>
    </lineage>
</organism>
<feature type="transmembrane region" description="Helical" evidence="8">
    <location>
        <begin position="41"/>
        <end position="62"/>
    </location>
</feature>
<feature type="transmembrane region" description="Helical" evidence="8">
    <location>
        <begin position="342"/>
        <end position="360"/>
    </location>
</feature>
<accession>A0ABW6KFC2</accession>
<evidence type="ECO:0000256" key="8">
    <source>
        <dbReference type="SAM" id="Phobius"/>
    </source>
</evidence>
<dbReference type="Pfam" id="PF03845">
    <property type="entry name" value="Spore_permease"/>
    <property type="match status" value="1"/>
</dbReference>
<feature type="transmembrane region" description="Helical" evidence="8">
    <location>
        <begin position="149"/>
        <end position="167"/>
    </location>
</feature>
<name>A0ABW6KFC2_9BACI</name>
<feature type="transmembrane region" description="Helical" evidence="8">
    <location>
        <begin position="82"/>
        <end position="102"/>
    </location>
</feature>
<keyword evidence="5 8" id="KW-0812">Transmembrane</keyword>
<keyword evidence="7 8" id="KW-0472">Membrane</keyword>
<dbReference type="InterPro" id="IPR004761">
    <property type="entry name" value="Spore_GerAB"/>
</dbReference>
<feature type="transmembrane region" description="Helical" evidence="8">
    <location>
        <begin position="12"/>
        <end position="35"/>
    </location>
</feature>
<keyword evidence="4" id="KW-0309">Germination</keyword>
<dbReference type="Proteomes" id="UP001601059">
    <property type="component" value="Unassembled WGS sequence"/>
</dbReference>
<keyword evidence="3" id="KW-0813">Transport</keyword>
<evidence type="ECO:0000256" key="1">
    <source>
        <dbReference type="ARBA" id="ARBA00004141"/>
    </source>
</evidence>
<evidence type="ECO:0000313" key="9">
    <source>
        <dbReference type="EMBL" id="MFE8702866.1"/>
    </source>
</evidence>
<feature type="transmembrane region" description="Helical" evidence="8">
    <location>
        <begin position="219"/>
        <end position="242"/>
    </location>
</feature>
<dbReference type="PIRSF" id="PIRSF006060">
    <property type="entry name" value="AA_transporter"/>
    <property type="match status" value="1"/>
</dbReference>
<feature type="transmembrane region" description="Helical" evidence="8">
    <location>
        <begin position="309"/>
        <end position="330"/>
    </location>
</feature>
<feature type="transmembrane region" description="Helical" evidence="8">
    <location>
        <begin position="272"/>
        <end position="297"/>
    </location>
</feature>
<keyword evidence="6 8" id="KW-1133">Transmembrane helix</keyword>
<keyword evidence="10" id="KW-1185">Reference proteome</keyword>
<evidence type="ECO:0000256" key="3">
    <source>
        <dbReference type="ARBA" id="ARBA00022448"/>
    </source>
</evidence>
<gene>
    <name evidence="9" type="ORF">ACFYKX_19865</name>
</gene>
<sequence>MSQKTVHISPRQFMILIALFVVGSAVLFIPTILAGVAKQDAWISCIIGILCGVLLAWFYGSFSKVKPEMSYIELAEFAFGKWGGIGIALLTFTFHIMLASILLWDIGDFLVTQILVGTPIEVIYYMFIYVSIVYATSLGIEPIARSAEIFFPWVIILFGVIAVFTLPEVDKNNILPVFEQGPMPILYGAYYMIGFPFVEMVLLLMITPYISDQKKVVPSFIFGVLLGSVILFVLTLLSILVLGSDFSSRNEFPIYVLGKKISIGEFLERIEVVVAIIWFISIFFKLSLVGHSFIIGMSQILKMKDYRPLTFPFAIFLIALTILSYPSSVYIKEFSKYASTPYMIFVGFIIPAFVLIIAIIKKNKLNNKEKLDGAPSKNIGS</sequence>
<evidence type="ECO:0000256" key="5">
    <source>
        <dbReference type="ARBA" id="ARBA00022692"/>
    </source>
</evidence>
<proteinExistence type="inferred from homology"/>
<evidence type="ECO:0000256" key="6">
    <source>
        <dbReference type="ARBA" id="ARBA00022989"/>
    </source>
</evidence>
<dbReference type="PANTHER" id="PTHR34975:SF2">
    <property type="entry name" value="SPORE GERMINATION PROTEIN A2"/>
    <property type="match status" value="1"/>
</dbReference>
<comment type="subcellular location">
    <subcellularLocation>
        <location evidence="1">Membrane</location>
        <topology evidence="1">Multi-pass membrane protein</topology>
    </subcellularLocation>
</comment>
<feature type="transmembrane region" description="Helical" evidence="8">
    <location>
        <begin position="122"/>
        <end position="140"/>
    </location>
</feature>
<dbReference type="EMBL" id="JBIACK010000011">
    <property type="protein sequence ID" value="MFE8702866.1"/>
    <property type="molecule type" value="Genomic_DNA"/>
</dbReference>
<comment type="similarity">
    <text evidence="2">Belongs to the amino acid-polyamine-organocation (APC) superfamily. Spore germination protein (SGP) (TC 2.A.3.9) family.</text>
</comment>
<evidence type="ECO:0000256" key="7">
    <source>
        <dbReference type="ARBA" id="ARBA00023136"/>
    </source>
</evidence>
<dbReference type="PANTHER" id="PTHR34975">
    <property type="entry name" value="SPORE GERMINATION PROTEIN A2"/>
    <property type="match status" value="1"/>
</dbReference>
<feature type="transmembrane region" description="Helical" evidence="8">
    <location>
        <begin position="187"/>
        <end position="207"/>
    </location>
</feature>
<dbReference type="NCBIfam" id="TIGR00912">
    <property type="entry name" value="2A0309"/>
    <property type="match status" value="1"/>
</dbReference>